<name>A0A4S4C011_9BACI</name>
<dbReference type="AlphaFoldDB" id="A0A4S4C011"/>
<sequence>MTKTYYVSVEAEDIQESKLDDHLHYYEIEATKEQIQVIANILREIKRTEYDPKPIITSLNEENGIKTREEQHHLIKNLYEKIYQLGTFETKQEIRSLQILNQL</sequence>
<reference evidence="1 2" key="1">
    <citation type="submission" date="2019-04" db="EMBL/GenBank/DDBJ databases">
        <title>Bacillus sediminilitoris sp. nov., isolated from a tidal flat sediment on the East China Sea.</title>
        <authorList>
            <person name="Wei Y."/>
            <person name="Mao H."/>
            <person name="Fang J."/>
        </authorList>
    </citation>
    <scope>NUCLEOTIDE SEQUENCE [LARGE SCALE GENOMIC DNA]</scope>
    <source>
        <strain evidence="1 2">DSL-17</strain>
    </source>
</reference>
<comment type="caution">
    <text evidence="1">The sequence shown here is derived from an EMBL/GenBank/DDBJ whole genome shotgun (WGS) entry which is preliminary data.</text>
</comment>
<organism evidence="1 2">
    <name type="scientific">Metabacillus sediminilitoris</name>
    <dbReference type="NCBI Taxonomy" id="2567941"/>
    <lineage>
        <taxon>Bacteria</taxon>
        <taxon>Bacillati</taxon>
        <taxon>Bacillota</taxon>
        <taxon>Bacilli</taxon>
        <taxon>Bacillales</taxon>
        <taxon>Bacillaceae</taxon>
        <taxon>Metabacillus</taxon>
    </lineage>
</organism>
<keyword evidence="2" id="KW-1185">Reference proteome</keyword>
<dbReference type="Proteomes" id="UP000310334">
    <property type="component" value="Unassembled WGS sequence"/>
</dbReference>
<dbReference type="RefSeq" id="WP_136352456.1">
    <property type="nucleotide sequence ID" value="NZ_CP046266.1"/>
</dbReference>
<protein>
    <submittedName>
        <fullName evidence="1">Uncharacterized protein</fullName>
    </submittedName>
</protein>
<dbReference type="EMBL" id="SSNT01000005">
    <property type="protein sequence ID" value="THF80881.1"/>
    <property type="molecule type" value="Genomic_DNA"/>
</dbReference>
<evidence type="ECO:0000313" key="1">
    <source>
        <dbReference type="EMBL" id="THF80881.1"/>
    </source>
</evidence>
<evidence type="ECO:0000313" key="2">
    <source>
        <dbReference type="Proteomes" id="UP000310334"/>
    </source>
</evidence>
<gene>
    <name evidence="1" type="ORF">E6W99_06825</name>
</gene>
<accession>A0A4S4C011</accession>
<dbReference type="OrthoDB" id="2706506at2"/>
<proteinExistence type="predicted"/>